<comment type="subunit">
    <text evidence="11">Monomer.</text>
</comment>
<feature type="site" description="Substrate discrimination" evidence="11">
    <location>
        <position position="22"/>
    </location>
</feature>
<dbReference type="GO" id="GO:0003684">
    <property type="term" value="F:damaged DNA binding"/>
    <property type="evidence" value="ECO:0007669"/>
    <property type="project" value="InterPro"/>
</dbReference>
<dbReference type="InterPro" id="IPR043128">
    <property type="entry name" value="Rev_trsase/Diguanyl_cyclase"/>
</dbReference>
<dbReference type="InterPro" id="IPR022880">
    <property type="entry name" value="DNApol_IV"/>
</dbReference>
<dbReference type="FunFam" id="3.30.1490.100:FF:000004">
    <property type="entry name" value="DNA polymerase IV"/>
    <property type="match status" value="1"/>
</dbReference>
<keyword evidence="5 11" id="KW-0479">Metal-binding</keyword>
<dbReference type="SUPFAM" id="SSF100879">
    <property type="entry name" value="Lesion bypass DNA polymerase (Y-family), little finger domain"/>
    <property type="match status" value="1"/>
</dbReference>
<feature type="binding site" evidence="11">
    <location>
        <position position="17"/>
    </location>
    <ligand>
        <name>Mg(2+)</name>
        <dbReference type="ChEBI" id="CHEBI:18420"/>
    </ligand>
</feature>
<comment type="subcellular location">
    <subcellularLocation>
        <location evidence="11">Cytoplasm</location>
    </subcellularLocation>
</comment>
<dbReference type="EC" id="2.7.7.7" evidence="11"/>
<keyword evidence="11" id="KW-0963">Cytoplasm</keyword>
<dbReference type="GO" id="GO:0006261">
    <property type="term" value="P:DNA-templated DNA replication"/>
    <property type="evidence" value="ECO:0007669"/>
    <property type="project" value="UniProtKB-UniRule"/>
</dbReference>
<dbReference type="EMBL" id="MT631378">
    <property type="protein sequence ID" value="QNO49395.1"/>
    <property type="molecule type" value="Genomic_DNA"/>
</dbReference>
<evidence type="ECO:0000256" key="8">
    <source>
        <dbReference type="ARBA" id="ARBA00022932"/>
    </source>
</evidence>
<dbReference type="InterPro" id="IPR024728">
    <property type="entry name" value="PolY_HhH_motif"/>
</dbReference>
<evidence type="ECO:0000256" key="6">
    <source>
        <dbReference type="ARBA" id="ARBA00022763"/>
    </source>
</evidence>
<comment type="similarity">
    <text evidence="1 11">Belongs to the DNA polymerase type-Y family.</text>
</comment>
<dbReference type="Gene3D" id="3.30.1490.100">
    <property type="entry name" value="DNA polymerase, Y-family, little finger domain"/>
    <property type="match status" value="1"/>
</dbReference>
<evidence type="ECO:0000256" key="7">
    <source>
        <dbReference type="ARBA" id="ARBA00022842"/>
    </source>
</evidence>
<dbReference type="Gene3D" id="3.30.70.270">
    <property type="match status" value="1"/>
</dbReference>
<evidence type="ECO:0000256" key="9">
    <source>
        <dbReference type="ARBA" id="ARBA00023204"/>
    </source>
</evidence>
<keyword evidence="3 11" id="KW-0548">Nucleotidyltransferase</keyword>
<reference evidence="13" key="1">
    <citation type="submission" date="2020-06" db="EMBL/GenBank/DDBJ databases">
        <title>Unique genomic features of the anaerobic methanotrophic archaea.</title>
        <authorList>
            <person name="Chadwick G.L."/>
            <person name="Skennerton C.T."/>
            <person name="Laso-Perez R."/>
            <person name="Leu A.O."/>
            <person name="Speth D.R."/>
            <person name="Yu H."/>
            <person name="Morgan-Lang C."/>
            <person name="Hatzenpichler R."/>
            <person name="Goudeau D."/>
            <person name="Malmstrom R."/>
            <person name="Brazelton W.J."/>
            <person name="Woyke T."/>
            <person name="Hallam S.J."/>
            <person name="Tyson G.W."/>
            <person name="Wegener G."/>
            <person name="Boetius A."/>
            <person name="Orphan V."/>
        </authorList>
    </citation>
    <scope>NUCLEOTIDE SEQUENCE</scope>
</reference>
<dbReference type="Gene3D" id="3.40.1170.60">
    <property type="match status" value="1"/>
</dbReference>
<keyword evidence="7 11" id="KW-0460">Magnesium</keyword>
<evidence type="ECO:0000256" key="10">
    <source>
        <dbReference type="ARBA" id="ARBA00049244"/>
    </source>
</evidence>
<evidence type="ECO:0000256" key="4">
    <source>
        <dbReference type="ARBA" id="ARBA00022705"/>
    </source>
</evidence>
<dbReference type="GO" id="GO:0003887">
    <property type="term" value="F:DNA-directed DNA polymerase activity"/>
    <property type="evidence" value="ECO:0007669"/>
    <property type="project" value="UniProtKB-UniRule"/>
</dbReference>
<dbReference type="SUPFAM" id="SSF56672">
    <property type="entry name" value="DNA/RNA polymerases"/>
    <property type="match status" value="1"/>
</dbReference>
<dbReference type="GO" id="GO:0000287">
    <property type="term" value="F:magnesium ion binding"/>
    <property type="evidence" value="ECO:0007669"/>
    <property type="project" value="UniProtKB-UniRule"/>
</dbReference>
<evidence type="ECO:0000256" key="1">
    <source>
        <dbReference type="ARBA" id="ARBA00010945"/>
    </source>
</evidence>
<comment type="catalytic activity">
    <reaction evidence="10 11">
        <text>DNA(n) + a 2'-deoxyribonucleoside 5'-triphosphate = DNA(n+1) + diphosphate</text>
        <dbReference type="Rhea" id="RHEA:22508"/>
        <dbReference type="Rhea" id="RHEA-COMP:17339"/>
        <dbReference type="Rhea" id="RHEA-COMP:17340"/>
        <dbReference type="ChEBI" id="CHEBI:33019"/>
        <dbReference type="ChEBI" id="CHEBI:61560"/>
        <dbReference type="ChEBI" id="CHEBI:173112"/>
        <dbReference type="EC" id="2.7.7.7"/>
    </reaction>
</comment>
<evidence type="ECO:0000256" key="3">
    <source>
        <dbReference type="ARBA" id="ARBA00022695"/>
    </source>
</evidence>
<dbReference type="PANTHER" id="PTHR11076:SF33">
    <property type="entry name" value="DNA POLYMERASE KAPPA"/>
    <property type="match status" value="1"/>
</dbReference>
<sequence length="378" mass="41752">MISRGMRIRSRTILLVDMDSFFSSVETVGHPELVGLPVVVGADPKEGAGRGVVSTCSYEAREYGIHSGMPISKAYRLCPDATFLPVAMALYQSVSGRIMRILRSSAYVDKFQRVSIDEAFLDVKANTRKDAIGIARNIKEEILDKEKLICSIGIGPNKLVAKIASDMEKPDGLTVVAPDCVQEFLDPMPVTKILGIGKKTEQMLKEIGVTTIYELREHDLRRLVSRFGKWGYRMHALACGIDGSVVEEDSTVKSVGREITFDEDTSDPEIIHDSIDALSDKAHKALIKAGCLFRTVSVKVRFEDFDTHTRARSIGFMSSDPELVKRISKELVGEFIGKKKLRLIGIRLSNLRMAETESEMGAGVGVGTRQTSIYEFIG</sequence>
<dbReference type="GO" id="GO:0005737">
    <property type="term" value="C:cytoplasm"/>
    <property type="evidence" value="ECO:0007669"/>
    <property type="project" value="UniProtKB-SubCell"/>
</dbReference>
<dbReference type="Pfam" id="PF00817">
    <property type="entry name" value="IMS"/>
    <property type="match status" value="1"/>
</dbReference>
<dbReference type="GO" id="GO:0006281">
    <property type="term" value="P:DNA repair"/>
    <property type="evidence" value="ECO:0007669"/>
    <property type="project" value="UniProtKB-UniRule"/>
</dbReference>
<dbReference type="InterPro" id="IPR036775">
    <property type="entry name" value="DNA_pol_Y-fam_lit_finger_sf"/>
</dbReference>
<dbReference type="InterPro" id="IPR050116">
    <property type="entry name" value="DNA_polymerase-Y"/>
</dbReference>
<feature type="binding site" evidence="11">
    <location>
        <position position="117"/>
    </location>
    <ligand>
        <name>Mg(2+)</name>
        <dbReference type="ChEBI" id="CHEBI:18420"/>
    </ligand>
</feature>
<dbReference type="InterPro" id="IPR001126">
    <property type="entry name" value="UmuC"/>
</dbReference>
<keyword evidence="4 11" id="KW-0235">DNA replication</keyword>
<keyword evidence="8 11" id="KW-0239">DNA-directed DNA polymerase</keyword>
<keyword evidence="11" id="KW-0515">Mutator protein</keyword>
<dbReference type="PANTHER" id="PTHR11076">
    <property type="entry name" value="DNA REPAIR POLYMERASE UMUC / TRANSFERASE FAMILY MEMBER"/>
    <property type="match status" value="1"/>
</dbReference>
<evidence type="ECO:0000313" key="13">
    <source>
        <dbReference type="EMBL" id="QNO49395.1"/>
    </source>
</evidence>
<dbReference type="Pfam" id="PF11798">
    <property type="entry name" value="IMS_HHH"/>
    <property type="match status" value="1"/>
</dbReference>
<comment type="function">
    <text evidence="11">Poorly processive, error-prone DNA polymerase involved in untargeted mutagenesis. Copies undamaged DNA at stalled replication forks, which arise in vivo from mismatched or misaligned primer ends. These misaligned primers can be extended by PolIV. Exhibits no 3'-5' exonuclease (proofreading) activity. May be involved in translesional synthesis.</text>
</comment>
<keyword evidence="9 11" id="KW-0234">DNA repair</keyword>
<proteinExistence type="inferred from homology"/>
<dbReference type="InterPro" id="IPR017961">
    <property type="entry name" value="DNA_pol_Y-fam_little_finger"/>
</dbReference>
<dbReference type="NCBIfam" id="NF002677">
    <property type="entry name" value="PRK02406.1"/>
    <property type="match status" value="1"/>
</dbReference>
<gene>
    <name evidence="11 13" type="primary">dbh</name>
    <name evidence="13" type="ORF">ICHGDBFH_00050</name>
</gene>
<evidence type="ECO:0000256" key="2">
    <source>
        <dbReference type="ARBA" id="ARBA00022679"/>
    </source>
</evidence>
<keyword evidence="6 11" id="KW-0227">DNA damage</keyword>
<dbReference type="CDD" id="cd03586">
    <property type="entry name" value="PolY_Pol_IV_kappa"/>
    <property type="match status" value="1"/>
</dbReference>
<dbReference type="Pfam" id="PF11799">
    <property type="entry name" value="IMS_C"/>
    <property type="match status" value="1"/>
</dbReference>
<organism evidence="13">
    <name type="scientific">Candidatus Methanogaster sp. ANME-2c ERB4</name>
    <dbReference type="NCBI Taxonomy" id="2759911"/>
    <lineage>
        <taxon>Archaea</taxon>
        <taxon>Methanobacteriati</taxon>
        <taxon>Methanobacteriota</taxon>
        <taxon>Stenosarchaea group</taxon>
        <taxon>Methanomicrobia</taxon>
        <taxon>Methanosarcinales</taxon>
        <taxon>ANME-2 cluster</taxon>
        <taxon>Candidatus Methanogasteraceae</taxon>
        <taxon>Candidatus Methanogaster</taxon>
    </lineage>
</organism>
<evidence type="ECO:0000259" key="12">
    <source>
        <dbReference type="PROSITE" id="PS50173"/>
    </source>
</evidence>
<dbReference type="HAMAP" id="MF_01113">
    <property type="entry name" value="DNApol_IV"/>
    <property type="match status" value="1"/>
</dbReference>
<dbReference type="AlphaFoldDB" id="A0A7G9YN11"/>
<evidence type="ECO:0000256" key="5">
    <source>
        <dbReference type="ARBA" id="ARBA00022723"/>
    </source>
</evidence>
<comment type="cofactor">
    <cofactor evidence="11">
        <name>Mg(2+)</name>
        <dbReference type="ChEBI" id="CHEBI:18420"/>
    </cofactor>
    <text evidence="11">Binds 2 magnesium ions per subunit.</text>
</comment>
<keyword evidence="2 11" id="KW-0808">Transferase</keyword>
<dbReference type="InterPro" id="IPR043502">
    <property type="entry name" value="DNA/RNA_pol_sf"/>
</dbReference>
<dbReference type="Gene3D" id="1.10.150.20">
    <property type="entry name" value="5' to 3' exonuclease, C-terminal subdomain"/>
    <property type="match status" value="1"/>
</dbReference>
<feature type="active site" evidence="11">
    <location>
        <position position="118"/>
    </location>
</feature>
<name>A0A7G9YN11_9EURY</name>
<keyword evidence="11" id="KW-0238">DNA-binding</keyword>
<protein>
    <recommendedName>
        <fullName evidence="11">DNA polymerase IV</fullName>
        <shortName evidence="11">Pol IV</shortName>
        <ecNumber evidence="11">2.7.7.7</ecNumber>
    </recommendedName>
</protein>
<dbReference type="GO" id="GO:0042276">
    <property type="term" value="P:error-prone translesion synthesis"/>
    <property type="evidence" value="ECO:0007669"/>
    <property type="project" value="TreeGrafter"/>
</dbReference>
<feature type="domain" description="UmuC" evidence="12">
    <location>
        <begin position="13"/>
        <end position="197"/>
    </location>
</feature>
<accession>A0A7G9YN11</accession>
<evidence type="ECO:0000256" key="11">
    <source>
        <dbReference type="HAMAP-Rule" id="MF_01113"/>
    </source>
</evidence>
<dbReference type="PROSITE" id="PS50173">
    <property type="entry name" value="UMUC"/>
    <property type="match status" value="1"/>
</dbReference>